<evidence type="ECO:0000256" key="2">
    <source>
        <dbReference type="ARBA" id="ARBA00022679"/>
    </source>
</evidence>
<dbReference type="AlphaFoldDB" id="A0A0G0BBR8"/>
<dbReference type="InterPro" id="IPR018117">
    <property type="entry name" value="C5_DNA_meth_AS"/>
</dbReference>
<proteinExistence type="inferred from homology"/>
<dbReference type="InterPro" id="IPR001525">
    <property type="entry name" value="C5_MeTfrase"/>
</dbReference>
<dbReference type="PROSITE" id="PS00094">
    <property type="entry name" value="C5_MTASE_1"/>
    <property type="match status" value="1"/>
</dbReference>
<dbReference type="GO" id="GO:0032259">
    <property type="term" value="P:methylation"/>
    <property type="evidence" value="ECO:0007669"/>
    <property type="project" value="UniProtKB-KW"/>
</dbReference>
<name>A0A0G0BBR8_9BACT</name>
<evidence type="ECO:0000256" key="5">
    <source>
        <dbReference type="PROSITE-ProRule" id="PRU01016"/>
    </source>
</evidence>
<dbReference type="Gene3D" id="3.90.120.10">
    <property type="entry name" value="DNA Methylase, subunit A, domain 2"/>
    <property type="match status" value="1"/>
</dbReference>
<dbReference type="InterPro" id="IPR029063">
    <property type="entry name" value="SAM-dependent_MTases_sf"/>
</dbReference>
<dbReference type="CDD" id="cd00315">
    <property type="entry name" value="Cyt_C5_DNA_methylase"/>
    <property type="match status" value="1"/>
</dbReference>
<evidence type="ECO:0000256" key="1">
    <source>
        <dbReference type="ARBA" id="ARBA00022603"/>
    </source>
</evidence>
<evidence type="ECO:0000256" key="7">
    <source>
        <dbReference type="RuleBase" id="RU000417"/>
    </source>
</evidence>
<keyword evidence="1 5" id="KW-0489">Methyltransferase</keyword>
<dbReference type="NCBIfam" id="TIGR00675">
    <property type="entry name" value="dcm"/>
    <property type="match status" value="1"/>
</dbReference>
<keyword evidence="2 5" id="KW-0808">Transferase</keyword>
<dbReference type="EMBL" id="LBOK01000021">
    <property type="protein sequence ID" value="KKP36275.1"/>
    <property type="molecule type" value="Genomic_DNA"/>
</dbReference>
<keyword evidence="4" id="KW-0680">Restriction system</keyword>
<dbReference type="Proteomes" id="UP000034349">
    <property type="component" value="Unassembled WGS sequence"/>
</dbReference>
<dbReference type="EC" id="2.1.1.37" evidence="7"/>
<comment type="catalytic activity">
    <reaction evidence="7">
        <text>a 2'-deoxycytidine in DNA + S-adenosyl-L-methionine = a 5-methyl-2'-deoxycytidine in DNA + S-adenosyl-L-homocysteine + H(+)</text>
        <dbReference type="Rhea" id="RHEA:13681"/>
        <dbReference type="Rhea" id="RHEA-COMP:11369"/>
        <dbReference type="Rhea" id="RHEA-COMP:11370"/>
        <dbReference type="ChEBI" id="CHEBI:15378"/>
        <dbReference type="ChEBI" id="CHEBI:57856"/>
        <dbReference type="ChEBI" id="CHEBI:59789"/>
        <dbReference type="ChEBI" id="CHEBI:85452"/>
        <dbReference type="ChEBI" id="CHEBI:85454"/>
        <dbReference type="EC" id="2.1.1.37"/>
    </reaction>
</comment>
<accession>A0A0G0BBR8</accession>
<dbReference type="GO" id="GO:0044027">
    <property type="term" value="P:negative regulation of gene expression via chromosomal CpG island methylation"/>
    <property type="evidence" value="ECO:0007669"/>
    <property type="project" value="TreeGrafter"/>
</dbReference>
<reference evidence="8 9" key="1">
    <citation type="journal article" date="2015" name="Nature">
        <title>rRNA introns, odd ribosomes, and small enigmatic genomes across a large radiation of phyla.</title>
        <authorList>
            <person name="Brown C.T."/>
            <person name="Hug L.A."/>
            <person name="Thomas B.C."/>
            <person name="Sharon I."/>
            <person name="Castelle C.J."/>
            <person name="Singh A."/>
            <person name="Wilkins M.J."/>
            <person name="Williams K.H."/>
            <person name="Banfield J.F."/>
        </authorList>
    </citation>
    <scope>NUCLEOTIDE SEQUENCE [LARGE SCALE GENOMIC DNA]</scope>
</reference>
<comment type="caution">
    <text evidence="8">The sequence shown here is derived from an EMBL/GenBank/DDBJ whole genome shotgun (WGS) entry which is preliminary data.</text>
</comment>
<dbReference type="Pfam" id="PF00145">
    <property type="entry name" value="DNA_methylase"/>
    <property type="match status" value="1"/>
</dbReference>
<dbReference type="PROSITE" id="PS51679">
    <property type="entry name" value="SAM_MT_C5"/>
    <property type="match status" value="1"/>
</dbReference>
<dbReference type="InterPro" id="IPR050390">
    <property type="entry name" value="C5-Methyltransferase"/>
</dbReference>
<sequence>MAGKKNKLKIIDLFAGVGGISTGFKKAGFIVVSANEYKADIANTYIKNHPETKMIIKDITDINSKELLNGENEIDVVVGGPPCQGFSMAGRRIRNGGTFLNDPRNDLFKEFIRVVKDIKPKVFVMENVAAMLNIHGGAVKDEIIKRFKKIGYETKVHILLAADYGVPQLRKRAVFIGNRIGVDPGDFFPQKTHGPKGKMPYVTVAETILDLPKISAGFGTFESKYSSFQKLTQYQKERRLKSKKLYNHKATQHDPRIIEILKNIKEGEGRLSLPAVLRTKSVHSGAFGRMNRNKPAYTITTRFDTPSVGRVTHPSQHRALTPREAARLQSFDDDFIFYGNKGSIGIQIGNAVPPLLAKAIASKIKKILLKNHD</sequence>
<dbReference type="PANTHER" id="PTHR10629">
    <property type="entry name" value="CYTOSINE-SPECIFIC METHYLTRANSFERASE"/>
    <property type="match status" value="1"/>
</dbReference>
<evidence type="ECO:0000313" key="8">
    <source>
        <dbReference type="EMBL" id="KKP36275.1"/>
    </source>
</evidence>
<comment type="similarity">
    <text evidence="5 6">Belongs to the class I-like SAM-binding methyltransferase superfamily. C5-methyltransferase family.</text>
</comment>
<keyword evidence="3 5" id="KW-0949">S-adenosyl-L-methionine</keyword>
<dbReference type="GO" id="GO:0003677">
    <property type="term" value="F:DNA binding"/>
    <property type="evidence" value="ECO:0007669"/>
    <property type="project" value="TreeGrafter"/>
</dbReference>
<evidence type="ECO:0000313" key="9">
    <source>
        <dbReference type="Proteomes" id="UP000034349"/>
    </source>
</evidence>
<organism evidence="8 9">
    <name type="scientific">Candidatus Roizmanbacteria bacterium GW2011_GWA2_32_13</name>
    <dbReference type="NCBI Taxonomy" id="1618475"/>
    <lineage>
        <taxon>Bacteria</taxon>
        <taxon>Candidatus Roizmaniibacteriota</taxon>
    </lineage>
</organism>
<gene>
    <name evidence="8" type="ORF">UR23_C0021G0003</name>
</gene>
<feature type="active site" evidence="5">
    <location>
        <position position="83"/>
    </location>
</feature>
<dbReference type="GO" id="GO:0003886">
    <property type="term" value="F:DNA (cytosine-5-)-methyltransferase activity"/>
    <property type="evidence" value="ECO:0007669"/>
    <property type="project" value="UniProtKB-EC"/>
</dbReference>
<protein>
    <recommendedName>
        <fullName evidence="7">Cytosine-specific methyltransferase</fullName>
        <ecNumber evidence="7">2.1.1.37</ecNumber>
    </recommendedName>
</protein>
<dbReference type="GO" id="GO:0009307">
    <property type="term" value="P:DNA restriction-modification system"/>
    <property type="evidence" value="ECO:0007669"/>
    <property type="project" value="UniProtKB-KW"/>
</dbReference>
<dbReference type="PATRIC" id="fig|1618475.3.peg.286"/>
<dbReference type="PANTHER" id="PTHR10629:SF52">
    <property type="entry name" value="DNA (CYTOSINE-5)-METHYLTRANSFERASE 1"/>
    <property type="match status" value="1"/>
</dbReference>
<dbReference type="SUPFAM" id="SSF53335">
    <property type="entry name" value="S-adenosyl-L-methionine-dependent methyltransferases"/>
    <property type="match status" value="1"/>
</dbReference>
<evidence type="ECO:0000256" key="6">
    <source>
        <dbReference type="RuleBase" id="RU000416"/>
    </source>
</evidence>
<dbReference type="Gene3D" id="3.40.50.150">
    <property type="entry name" value="Vaccinia Virus protein VP39"/>
    <property type="match status" value="1"/>
</dbReference>
<evidence type="ECO:0000256" key="4">
    <source>
        <dbReference type="ARBA" id="ARBA00022747"/>
    </source>
</evidence>
<dbReference type="PRINTS" id="PR00105">
    <property type="entry name" value="C5METTRFRASE"/>
</dbReference>
<evidence type="ECO:0000256" key="3">
    <source>
        <dbReference type="ARBA" id="ARBA00022691"/>
    </source>
</evidence>